<feature type="signal peptide" evidence="2">
    <location>
        <begin position="1"/>
        <end position="19"/>
    </location>
</feature>
<dbReference type="EMBL" id="CP024091">
    <property type="protein sequence ID" value="ATP57238.1"/>
    <property type="molecule type" value="Genomic_DNA"/>
</dbReference>
<dbReference type="OrthoDB" id="886941at2"/>
<feature type="chain" id="PRO_5013635542" evidence="2">
    <location>
        <begin position="20"/>
        <end position="72"/>
    </location>
</feature>
<evidence type="ECO:0000313" key="4">
    <source>
        <dbReference type="Proteomes" id="UP000223749"/>
    </source>
</evidence>
<keyword evidence="2" id="KW-0732">Signal</keyword>
<proteinExistence type="predicted"/>
<organism evidence="3 4">
    <name type="scientific">Pedobacter ginsengisoli</name>
    <dbReference type="NCBI Taxonomy" id="363852"/>
    <lineage>
        <taxon>Bacteria</taxon>
        <taxon>Pseudomonadati</taxon>
        <taxon>Bacteroidota</taxon>
        <taxon>Sphingobacteriia</taxon>
        <taxon>Sphingobacteriales</taxon>
        <taxon>Sphingobacteriaceae</taxon>
        <taxon>Pedobacter</taxon>
    </lineage>
</organism>
<dbReference type="Pfam" id="PF20077">
    <property type="entry name" value="CcmD_alt"/>
    <property type="match status" value="1"/>
</dbReference>
<name>A0A2D1U6L7_9SPHI</name>
<evidence type="ECO:0000256" key="1">
    <source>
        <dbReference type="SAM" id="Phobius"/>
    </source>
</evidence>
<accession>A0A2D1U6L7</accession>
<keyword evidence="4" id="KW-1185">Reference proteome</keyword>
<dbReference type="KEGG" id="pgs:CPT03_12530"/>
<protein>
    <submittedName>
        <fullName evidence="3">CcmD family protein</fullName>
    </submittedName>
</protein>
<sequence length="72" mass="8158">MKKIIFALMLLLSSVQLFAQSNDVEMADALRSNGKIYVVVICIVIILLGLLIYLFSLDKRLKKIEKKSSDKN</sequence>
<reference evidence="3 4" key="1">
    <citation type="submission" date="2017-10" db="EMBL/GenBank/DDBJ databases">
        <title>Whole genome of Pedobacter ginsengisoli T01R-27 isolated from tomato rhizosphere.</title>
        <authorList>
            <person name="Weon H.-Y."/>
            <person name="Lee S.A."/>
            <person name="Sang M.K."/>
            <person name="Song J."/>
        </authorList>
    </citation>
    <scope>NUCLEOTIDE SEQUENCE [LARGE SCALE GENOMIC DNA]</scope>
    <source>
        <strain evidence="3 4">T01R-27</strain>
    </source>
</reference>
<evidence type="ECO:0000256" key="2">
    <source>
        <dbReference type="SAM" id="SignalP"/>
    </source>
</evidence>
<gene>
    <name evidence="3" type="ORF">CPT03_12530</name>
</gene>
<keyword evidence="1" id="KW-1133">Transmembrane helix</keyword>
<feature type="transmembrane region" description="Helical" evidence="1">
    <location>
        <begin position="35"/>
        <end position="57"/>
    </location>
</feature>
<keyword evidence="1" id="KW-0472">Membrane</keyword>
<dbReference type="RefSeq" id="WP_099439165.1">
    <property type="nucleotide sequence ID" value="NZ_CP024091.1"/>
</dbReference>
<dbReference type="Proteomes" id="UP000223749">
    <property type="component" value="Chromosome"/>
</dbReference>
<evidence type="ECO:0000313" key="3">
    <source>
        <dbReference type="EMBL" id="ATP57238.1"/>
    </source>
</evidence>
<dbReference type="AlphaFoldDB" id="A0A2D1U6L7"/>
<keyword evidence="1" id="KW-0812">Transmembrane</keyword>